<organism evidence="1 2">
    <name type="scientific">Escherichia coli</name>
    <dbReference type="NCBI Taxonomy" id="562"/>
    <lineage>
        <taxon>Bacteria</taxon>
        <taxon>Pseudomonadati</taxon>
        <taxon>Pseudomonadota</taxon>
        <taxon>Gammaproteobacteria</taxon>
        <taxon>Enterobacterales</taxon>
        <taxon>Enterobacteriaceae</taxon>
        <taxon>Escherichia</taxon>
    </lineage>
</organism>
<gene>
    <name evidence="1" type="ORF">EIMP300_50060</name>
</gene>
<evidence type="ECO:0000313" key="2">
    <source>
        <dbReference type="Proteomes" id="UP000467488"/>
    </source>
</evidence>
<dbReference type="Proteomes" id="UP000467488">
    <property type="component" value="Chromosome"/>
</dbReference>
<accession>A0A8S0FTB7</accession>
<evidence type="ECO:0000313" key="1">
    <source>
        <dbReference type="EMBL" id="BBU83606.1"/>
    </source>
</evidence>
<name>A0A8S0FTB7_ECOLX</name>
<reference evidence="1 2" key="1">
    <citation type="submission" date="2020-01" db="EMBL/GenBank/DDBJ databases">
        <title>Dynamics of blaIMP-6 dissemination in carbapenem resistant Enterobacteriacea isolated from regional surveillance in Osaka, Japan.</title>
        <authorList>
            <person name="Abe R."/>
            <person name="Akeda Y."/>
            <person name="Sugawara Y."/>
            <person name="Yamamoto N."/>
            <person name="Tomono K."/>
            <person name="Takeuchi D."/>
            <person name="Kawahara R."/>
            <person name="Hamada S."/>
        </authorList>
    </citation>
    <scope>NUCLEOTIDE SEQUENCE [LARGE SCALE GENOMIC DNA]</scope>
    <source>
        <strain evidence="1 2">E300</strain>
    </source>
</reference>
<proteinExistence type="predicted"/>
<sequence>MKFEYLIKSFTNEIDFRAINKRHRLQRDKQSAEWIKEDLLRAVVFKQQIVFVRLANTVEHIAKARAARLLHA</sequence>
<protein>
    <submittedName>
        <fullName evidence="1">Uncharacterized protein</fullName>
    </submittedName>
</protein>
<dbReference type="EMBL" id="AP022360">
    <property type="protein sequence ID" value="BBU83606.1"/>
    <property type="molecule type" value="Genomic_DNA"/>
</dbReference>
<dbReference type="AlphaFoldDB" id="A0A8S0FTB7"/>